<keyword evidence="1" id="KW-0732">Signal</keyword>
<evidence type="ECO:0000256" key="1">
    <source>
        <dbReference type="SAM" id="SignalP"/>
    </source>
</evidence>
<accession>A0A0B2Q7N7</accession>
<dbReference type="Gene3D" id="3.80.10.10">
    <property type="entry name" value="Ribonuclease Inhibitor"/>
    <property type="match status" value="1"/>
</dbReference>
<reference evidence="2" key="1">
    <citation type="submission" date="2014-07" db="EMBL/GenBank/DDBJ databases">
        <title>Identification of a novel salt tolerance gene in wild soybean by whole-genome sequencing.</title>
        <authorList>
            <person name="Lam H.-M."/>
            <person name="Qi X."/>
            <person name="Li M.-W."/>
            <person name="Liu X."/>
            <person name="Xie M."/>
            <person name="Ni M."/>
            <person name="Xu X."/>
        </authorList>
    </citation>
    <scope>NUCLEOTIDE SEQUENCE [LARGE SCALE GENOMIC DNA]</scope>
    <source>
        <tissue evidence="2">Root</tissue>
    </source>
</reference>
<organism evidence="2">
    <name type="scientific">Glycine soja</name>
    <name type="common">Wild soybean</name>
    <dbReference type="NCBI Taxonomy" id="3848"/>
    <lineage>
        <taxon>Eukaryota</taxon>
        <taxon>Viridiplantae</taxon>
        <taxon>Streptophyta</taxon>
        <taxon>Embryophyta</taxon>
        <taxon>Tracheophyta</taxon>
        <taxon>Spermatophyta</taxon>
        <taxon>Magnoliopsida</taxon>
        <taxon>eudicotyledons</taxon>
        <taxon>Gunneridae</taxon>
        <taxon>Pentapetalae</taxon>
        <taxon>rosids</taxon>
        <taxon>fabids</taxon>
        <taxon>Fabales</taxon>
        <taxon>Fabaceae</taxon>
        <taxon>Papilionoideae</taxon>
        <taxon>50 kb inversion clade</taxon>
        <taxon>NPAAA clade</taxon>
        <taxon>indigoferoid/millettioid clade</taxon>
        <taxon>Phaseoleae</taxon>
        <taxon>Glycine</taxon>
        <taxon>Glycine subgen. Soja</taxon>
    </lineage>
</organism>
<evidence type="ECO:0000313" key="2">
    <source>
        <dbReference type="EMBL" id="KHN15994.1"/>
    </source>
</evidence>
<name>A0A0B2Q7N7_GLYSO</name>
<gene>
    <name evidence="2" type="ORF">glysoja_047592</name>
</gene>
<dbReference type="AlphaFoldDB" id="A0A0B2Q7N7"/>
<feature type="chain" id="PRO_5002076009" evidence="1">
    <location>
        <begin position="26"/>
        <end position="142"/>
    </location>
</feature>
<dbReference type="EMBL" id="KN660689">
    <property type="protein sequence ID" value="KHN15994.1"/>
    <property type="molecule type" value="Genomic_DNA"/>
</dbReference>
<feature type="signal peptide" evidence="1">
    <location>
        <begin position="1"/>
        <end position="25"/>
    </location>
</feature>
<dbReference type="Proteomes" id="UP000053555">
    <property type="component" value="Unassembled WGS sequence"/>
</dbReference>
<dbReference type="InterPro" id="IPR032675">
    <property type="entry name" value="LRR_dom_sf"/>
</dbReference>
<proteinExistence type="predicted"/>
<protein>
    <submittedName>
        <fullName evidence="2">Piriformospora indica-insensitive protein 2</fullName>
    </submittedName>
</protein>
<sequence length="142" mass="15808">MKRIKTISHAIFVMFILSLSATCCGQEDLDILTPMEKVELEALYSTIESFLGDSWNSSDLYPDPCGWTPIQGVSCDLFDGFCRNNLTGNLSLKLETLPYLNALYLSGNNLIRQSLASLKTFLEKWEGVLGIGTTQNFANKLD</sequence>